<reference evidence="1 2" key="1">
    <citation type="submission" date="2019-06" db="EMBL/GenBank/DDBJ databases">
        <title>Genome sequence analysis of &gt;100 Bacillus licheniformis strains suggests intrinsic resistance to this species.</title>
        <authorList>
            <person name="Wels M."/>
            <person name="Siezen R.J."/>
            <person name="Johansen E."/>
            <person name="Stuer-Lauridsen B."/>
            <person name="Bjerre K."/>
            <person name="Nielsen B.K.K."/>
        </authorList>
    </citation>
    <scope>NUCLEOTIDE SEQUENCE [LARGE SCALE GENOMIC DNA]</scope>
    <source>
        <strain evidence="1 2">BAC-16736</strain>
    </source>
</reference>
<accession>A0A8B5YK75</accession>
<dbReference type="AlphaFoldDB" id="A0A8B5YK75"/>
<sequence length="40" mass="4877">MCQQNDTLLTTATTYYKRNRPIEKDKVIYYFRIAGRPLFF</sequence>
<organism evidence="1 2">
    <name type="scientific">Bacillus licheniformis</name>
    <dbReference type="NCBI Taxonomy" id="1402"/>
    <lineage>
        <taxon>Bacteria</taxon>
        <taxon>Bacillati</taxon>
        <taxon>Bacillota</taxon>
        <taxon>Bacilli</taxon>
        <taxon>Bacillales</taxon>
        <taxon>Bacillaceae</taxon>
        <taxon>Bacillus</taxon>
    </lineage>
</organism>
<comment type="caution">
    <text evidence="1">The sequence shown here is derived from an EMBL/GenBank/DDBJ whole genome shotgun (WGS) entry which is preliminary data.</text>
</comment>
<evidence type="ECO:0000313" key="1">
    <source>
        <dbReference type="EMBL" id="TWL34290.1"/>
    </source>
</evidence>
<gene>
    <name evidence="1" type="ORF">CHCC16736_2070</name>
</gene>
<protein>
    <submittedName>
        <fullName evidence="1">Uncharacterized protein</fullName>
    </submittedName>
</protein>
<dbReference type="Proteomes" id="UP000435910">
    <property type="component" value="Unassembled WGS sequence"/>
</dbReference>
<proteinExistence type="predicted"/>
<dbReference type="EMBL" id="NILC01000001">
    <property type="protein sequence ID" value="TWL34290.1"/>
    <property type="molecule type" value="Genomic_DNA"/>
</dbReference>
<name>A0A8B5YK75_BACLI</name>
<evidence type="ECO:0000313" key="2">
    <source>
        <dbReference type="Proteomes" id="UP000435910"/>
    </source>
</evidence>